<dbReference type="Proteomes" id="UP000306402">
    <property type="component" value="Unassembled WGS sequence"/>
</dbReference>
<sequence length="572" mass="64084">MKIFLLPSLFISFLLGISAFYFNTKNTVAPAKTVRDIAVCGPFYDAEIRPAADGKFVVALPGWGRYSYPVSTKEDSSQFYFDQGLNMYYSYHFKEAVASFKESARIDPKNAMAYWGQALAMGPYYNAAHSYKKPEELAGVLTSMNALATSASPKEKALIDAMNSRYSDDASDAQRAALNQAYAQKLRSLIDTYPDDADMKVLYIDANMLMHAWDFWNKDGSEKAWTPELVTICQQVLKTNPKHPAALHYYIHLTEASLHPEVALGSAETLRDLLPGVAHMVHMSSHEYERNGLYVKGVEVNNLADDNLKYYDLLAKNLALSKQSPHYFAVQTYCALSAGMYKDAVKYALRCRKSVSPTAESTYDQYLYMLPEMAMVRHGKWQEILADTAMPDGKWSYANVLSDFAKGLAFVNTDQLDSAAARLRSLNISMKDPALTKRRIPFNSPIQIANIAQKILKGAIFYAQKLPGKAIANFQEAAALEDKLIYTEPKDWPIPSRQFLGAYLLKDGKSALAEAIYRKDLTYNPGNGWSLVGLYKSLAAQKKTKELARYKTKYQQSFAKADELPTASVQIR</sequence>
<accession>A0A5R9L3T3</accession>
<evidence type="ECO:0000256" key="1">
    <source>
        <dbReference type="PROSITE-ProRule" id="PRU00339"/>
    </source>
</evidence>
<gene>
    <name evidence="2" type="ORF">FEN17_04765</name>
</gene>
<dbReference type="PANTHER" id="PTHR45588:SF1">
    <property type="entry name" value="WW DOMAIN-CONTAINING PROTEIN"/>
    <property type="match status" value="1"/>
</dbReference>
<dbReference type="InterPro" id="IPR019734">
    <property type="entry name" value="TPR_rpt"/>
</dbReference>
<proteinExistence type="predicted"/>
<keyword evidence="3" id="KW-1185">Reference proteome</keyword>
<dbReference type="RefSeq" id="WP_138364139.1">
    <property type="nucleotide sequence ID" value="NZ_VCEJ01000002.1"/>
</dbReference>
<feature type="repeat" description="TPR" evidence="1">
    <location>
        <begin position="77"/>
        <end position="110"/>
    </location>
</feature>
<evidence type="ECO:0000313" key="2">
    <source>
        <dbReference type="EMBL" id="TLV02930.1"/>
    </source>
</evidence>
<evidence type="ECO:0000313" key="3">
    <source>
        <dbReference type="Proteomes" id="UP000306402"/>
    </source>
</evidence>
<dbReference type="PANTHER" id="PTHR45588">
    <property type="entry name" value="TPR DOMAIN-CONTAINING PROTEIN"/>
    <property type="match status" value="1"/>
</dbReference>
<name>A0A5R9L3T3_9BACT</name>
<dbReference type="EMBL" id="VCEJ01000002">
    <property type="protein sequence ID" value="TLV02930.1"/>
    <property type="molecule type" value="Genomic_DNA"/>
</dbReference>
<dbReference type="SUPFAM" id="SSF48452">
    <property type="entry name" value="TPR-like"/>
    <property type="match status" value="1"/>
</dbReference>
<dbReference type="OrthoDB" id="9778494at2"/>
<organism evidence="2 3">
    <name type="scientific">Dyadobacter luticola</name>
    <dbReference type="NCBI Taxonomy" id="1979387"/>
    <lineage>
        <taxon>Bacteria</taxon>
        <taxon>Pseudomonadati</taxon>
        <taxon>Bacteroidota</taxon>
        <taxon>Cytophagia</taxon>
        <taxon>Cytophagales</taxon>
        <taxon>Spirosomataceae</taxon>
        <taxon>Dyadobacter</taxon>
    </lineage>
</organism>
<dbReference type="InterPro" id="IPR011990">
    <property type="entry name" value="TPR-like_helical_dom_sf"/>
</dbReference>
<dbReference type="PROSITE" id="PS50005">
    <property type="entry name" value="TPR"/>
    <property type="match status" value="1"/>
</dbReference>
<comment type="caution">
    <text evidence="2">The sequence shown here is derived from an EMBL/GenBank/DDBJ whole genome shotgun (WGS) entry which is preliminary data.</text>
</comment>
<reference evidence="2 3" key="1">
    <citation type="submission" date="2019-05" db="EMBL/GenBank/DDBJ databases">
        <authorList>
            <person name="Qu J.-H."/>
        </authorList>
    </citation>
    <scope>NUCLEOTIDE SEQUENCE [LARGE SCALE GENOMIC DNA]</scope>
    <source>
        <strain evidence="2 3">T17</strain>
    </source>
</reference>
<keyword evidence="1" id="KW-0802">TPR repeat</keyword>
<protein>
    <submittedName>
        <fullName evidence="2">Uncharacterized protein</fullName>
    </submittedName>
</protein>
<dbReference type="Gene3D" id="1.25.40.10">
    <property type="entry name" value="Tetratricopeptide repeat domain"/>
    <property type="match status" value="1"/>
</dbReference>
<dbReference type="AlphaFoldDB" id="A0A5R9L3T3"/>
<dbReference type="SMART" id="SM00028">
    <property type="entry name" value="TPR"/>
    <property type="match status" value="3"/>
</dbReference>